<protein>
    <recommendedName>
        <fullName evidence="6">OmpA-like domain-containing protein</fullName>
    </recommendedName>
</protein>
<evidence type="ECO:0000256" key="4">
    <source>
        <dbReference type="PROSITE-ProRule" id="PRU00473"/>
    </source>
</evidence>
<dbReference type="PRINTS" id="PR01021">
    <property type="entry name" value="OMPADOMAIN"/>
</dbReference>
<keyword evidence="2 4" id="KW-0472">Membrane</keyword>
<evidence type="ECO:0000256" key="2">
    <source>
        <dbReference type="ARBA" id="ARBA00023136"/>
    </source>
</evidence>
<proteinExistence type="predicted"/>
<name>A0A7C3N5I6_UNCW3</name>
<dbReference type="InterPro" id="IPR006665">
    <property type="entry name" value="OmpA-like"/>
</dbReference>
<accession>A0A7C3N5I6</accession>
<dbReference type="AlphaFoldDB" id="A0A7C3N5I6"/>
<evidence type="ECO:0000256" key="3">
    <source>
        <dbReference type="ARBA" id="ARBA00023237"/>
    </source>
</evidence>
<dbReference type="GO" id="GO:0030246">
    <property type="term" value="F:carbohydrate binding"/>
    <property type="evidence" value="ECO:0007669"/>
    <property type="project" value="InterPro"/>
</dbReference>
<dbReference type="Pfam" id="PF13620">
    <property type="entry name" value="CarboxypepD_reg"/>
    <property type="match status" value="1"/>
</dbReference>
<dbReference type="GO" id="GO:0009279">
    <property type="term" value="C:cell outer membrane"/>
    <property type="evidence" value="ECO:0007669"/>
    <property type="project" value="UniProtKB-SubCell"/>
</dbReference>
<dbReference type="SUPFAM" id="SSF49464">
    <property type="entry name" value="Carboxypeptidase regulatory domain-like"/>
    <property type="match status" value="1"/>
</dbReference>
<evidence type="ECO:0000256" key="5">
    <source>
        <dbReference type="SAM" id="SignalP"/>
    </source>
</evidence>
<dbReference type="InterPro" id="IPR013784">
    <property type="entry name" value="Carb-bd-like_fold"/>
</dbReference>
<dbReference type="Gene3D" id="2.60.40.1120">
    <property type="entry name" value="Carboxypeptidase-like, regulatory domain"/>
    <property type="match status" value="2"/>
</dbReference>
<reference evidence="7" key="1">
    <citation type="journal article" date="2020" name="mSystems">
        <title>Genome- and Community-Level Interaction Insights into Carbon Utilization and Element Cycling Functions of Hydrothermarchaeota in Hydrothermal Sediment.</title>
        <authorList>
            <person name="Zhou Z."/>
            <person name="Liu Y."/>
            <person name="Xu W."/>
            <person name="Pan J."/>
            <person name="Luo Z.H."/>
            <person name="Li M."/>
        </authorList>
    </citation>
    <scope>NUCLEOTIDE SEQUENCE [LARGE SCALE GENOMIC DNA]</scope>
    <source>
        <strain evidence="7">SpSt-464</strain>
    </source>
</reference>
<dbReference type="SUPFAM" id="SSF49452">
    <property type="entry name" value="Starch-binding domain-like"/>
    <property type="match status" value="1"/>
</dbReference>
<dbReference type="InterPro" id="IPR008969">
    <property type="entry name" value="CarboxyPept-like_regulatory"/>
</dbReference>
<feature type="domain" description="OmpA-like" evidence="6">
    <location>
        <begin position="512"/>
        <end position="628"/>
    </location>
</feature>
<dbReference type="PANTHER" id="PTHR30329">
    <property type="entry name" value="STATOR ELEMENT OF FLAGELLAR MOTOR COMPLEX"/>
    <property type="match status" value="1"/>
</dbReference>
<evidence type="ECO:0000259" key="6">
    <source>
        <dbReference type="PROSITE" id="PS51123"/>
    </source>
</evidence>
<evidence type="ECO:0000313" key="7">
    <source>
        <dbReference type="EMBL" id="HFK23697.1"/>
    </source>
</evidence>
<dbReference type="CDD" id="cd07185">
    <property type="entry name" value="OmpA_C-like"/>
    <property type="match status" value="1"/>
</dbReference>
<feature type="chain" id="PRO_5028364941" description="OmpA-like domain-containing protein" evidence="5">
    <location>
        <begin position="22"/>
        <end position="628"/>
    </location>
</feature>
<dbReference type="Gene3D" id="3.30.1330.60">
    <property type="entry name" value="OmpA-like domain"/>
    <property type="match status" value="1"/>
</dbReference>
<feature type="signal peptide" evidence="5">
    <location>
        <begin position="1"/>
        <end position="21"/>
    </location>
</feature>
<gene>
    <name evidence="7" type="ORF">ENS15_03495</name>
</gene>
<evidence type="ECO:0000256" key="1">
    <source>
        <dbReference type="ARBA" id="ARBA00004442"/>
    </source>
</evidence>
<dbReference type="EMBL" id="DSTT01000004">
    <property type="protein sequence ID" value="HFK23697.1"/>
    <property type="molecule type" value="Genomic_DNA"/>
</dbReference>
<dbReference type="InterPro" id="IPR036737">
    <property type="entry name" value="OmpA-like_sf"/>
</dbReference>
<dbReference type="SUPFAM" id="SSF103088">
    <property type="entry name" value="OmpA-like"/>
    <property type="match status" value="1"/>
</dbReference>
<comment type="caution">
    <text evidence="7">The sequence shown here is derived from an EMBL/GenBank/DDBJ whole genome shotgun (WGS) entry which is preliminary data.</text>
</comment>
<organism evidence="7">
    <name type="scientific">candidate division WOR-3 bacterium</name>
    <dbReference type="NCBI Taxonomy" id="2052148"/>
    <lineage>
        <taxon>Bacteria</taxon>
        <taxon>Bacteria division WOR-3</taxon>
    </lineage>
</organism>
<dbReference type="PANTHER" id="PTHR30329:SF21">
    <property type="entry name" value="LIPOPROTEIN YIAD-RELATED"/>
    <property type="match status" value="1"/>
</dbReference>
<keyword evidence="3" id="KW-0998">Cell outer membrane</keyword>
<keyword evidence="5" id="KW-0732">Signal</keyword>
<dbReference type="PROSITE" id="PS51123">
    <property type="entry name" value="OMPA_2"/>
    <property type="match status" value="1"/>
</dbReference>
<comment type="subcellular location">
    <subcellularLocation>
        <location evidence="1">Cell outer membrane</location>
    </subcellularLocation>
</comment>
<sequence>MNLKKSFFIFLFLISALSIFSAPSSQISSGYIHSLDAIIKEQRLNLGFHFYGSSRDFQIPYISTIDGDTHYSFDTYAFATIMYGLGYSFTNWLEVNIYSNTNIDAIDTPEAPGRVDENTNYASYGFGDTEIGLKLTTGGIFGATKNADFGVYGFYRLATGDMYDTLKDNTSSFSIDYVKNHGGIFRHFTNNSQDFGVKLLISFVTSTQVPLSINLNGGYTKFNNLPSSISNPVMFDYSGSFSIKFGSFVPFFEVYGNKYMFDTINDGRLTHNLTGGVRFDTPIGLVIDLGADYRISKFVPDLKPTLNTTSDTLLINDGWEGTPDWKVFFGLTYYYDFKQEVVKKEEPKTLITGKIIDGESGKPLSAIVTLPGYSETLQIVTDSTGLYSIDVNPGSIRIKVEREGYKWQEKGIIIEKGQTKIVDFALNKKVVAQGIITGWVKDKSSGENIQAKLSFPQTDIPTFTPDPQTGVYRMSLNPGTYTLAATLDGYVTYVQPVVIEADKTLILNIEMLKKGGKITLRGINFESGKATILPESYPVLDEAVKLLNDNPKVRIEVQGHTDSVGSDNSNLLLSQARAEAVRNYLILKGIDPARIVAKGFGELMPIADNATKEGRAKNRRIEFLILGE</sequence>
<dbReference type="Pfam" id="PF00691">
    <property type="entry name" value="OmpA"/>
    <property type="match status" value="1"/>
</dbReference>
<dbReference type="InterPro" id="IPR006664">
    <property type="entry name" value="OMP_bac"/>
</dbReference>
<dbReference type="InterPro" id="IPR050330">
    <property type="entry name" value="Bact_OuterMem_StrucFunc"/>
</dbReference>